<name>A0A1F6GDZ4_9PROT</name>
<organism evidence="2 3">
    <name type="scientific">Candidatus Lambdaproteobacteria bacterium RIFOXYD2_FULL_50_16</name>
    <dbReference type="NCBI Taxonomy" id="1817772"/>
    <lineage>
        <taxon>Bacteria</taxon>
        <taxon>Pseudomonadati</taxon>
        <taxon>Pseudomonadota</taxon>
        <taxon>Candidatus Lambdaproteobacteria</taxon>
    </lineage>
</organism>
<evidence type="ECO:0000256" key="1">
    <source>
        <dbReference type="SAM" id="MobiDB-lite"/>
    </source>
</evidence>
<evidence type="ECO:0000313" key="2">
    <source>
        <dbReference type="EMBL" id="OGG96326.1"/>
    </source>
</evidence>
<feature type="region of interest" description="Disordered" evidence="1">
    <location>
        <begin position="1"/>
        <end position="25"/>
    </location>
</feature>
<proteinExistence type="predicted"/>
<accession>A0A1F6GDZ4</accession>
<comment type="caution">
    <text evidence="2">The sequence shown here is derived from an EMBL/GenBank/DDBJ whole genome shotgun (WGS) entry which is preliminary data.</text>
</comment>
<sequence>MPLGDFKGPGLMLGQGQNPQGQGSALHEVISKNQVAPKVFQQFACRFERARKHPLFFMHVIPLDAALGTHERYQTRRSGFCPCQTG</sequence>
<dbReference type="EMBL" id="MFNE01000016">
    <property type="protein sequence ID" value="OGG96326.1"/>
    <property type="molecule type" value="Genomic_DNA"/>
</dbReference>
<dbReference type="AlphaFoldDB" id="A0A1F6GDZ4"/>
<evidence type="ECO:0000313" key="3">
    <source>
        <dbReference type="Proteomes" id="UP000178449"/>
    </source>
</evidence>
<protein>
    <submittedName>
        <fullName evidence="2">Uncharacterized protein</fullName>
    </submittedName>
</protein>
<gene>
    <name evidence="2" type="ORF">A2527_02460</name>
</gene>
<dbReference type="Proteomes" id="UP000178449">
    <property type="component" value="Unassembled WGS sequence"/>
</dbReference>
<reference evidence="2 3" key="1">
    <citation type="journal article" date="2016" name="Nat. Commun.">
        <title>Thousands of microbial genomes shed light on interconnected biogeochemical processes in an aquifer system.</title>
        <authorList>
            <person name="Anantharaman K."/>
            <person name="Brown C.T."/>
            <person name="Hug L.A."/>
            <person name="Sharon I."/>
            <person name="Castelle C.J."/>
            <person name="Probst A.J."/>
            <person name="Thomas B.C."/>
            <person name="Singh A."/>
            <person name="Wilkins M.J."/>
            <person name="Karaoz U."/>
            <person name="Brodie E.L."/>
            <person name="Williams K.H."/>
            <person name="Hubbard S.S."/>
            <person name="Banfield J.F."/>
        </authorList>
    </citation>
    <scope>NUCLEOTIDE SEQUENCE [LARGE SCALE GENOMIC DNA]</scope>
</reference>